<keyword evidence="1" id="KW-0436">Ligase</keyword>
<keyword evidence="3" id="KW-0067">ATP-binding</keyword>
<keyword evidence="8" id="KW-1185">Reference proteome</keyword>
<feature type="non-terminal residue" evidence="7">
    <location>
        <position position="140"/>
    </location>
</feature>
<evidence type="ECO:0000256" key="3">
    <source>
        <dbReference type="ARBA" id="ARBA00022840"/>
    </source>
</evidence>
<evidence type="ECO:0000256" key="5">
    <source>
        <dbReference type="ARBA" id="ARBA00023146"/>
    </source>
</evidence>
<reference evidence="7 8" key="1">
    <citation type="submission" date="2019-09" db="EMBL/GenBank/DDBJ databases">
        <title>Bird 10,000 Genomes (B10K) Project - Family phase.</title>
        <authorList>
            <person name="Zhang G."/>
        </authorList>
    </citation>
    <scope>NUCLEOTIDE SEQUENCE [LARGE SCALE GENOMIC DNA]</scope>
    <source>
        <strain evidence="7">B10K-DU-029-80</strain>
        <tissue evidence="7">Muscle</tissue>
    </source>
</reference>
<dbReference type="EMBL" id="VZRU01018652">
    <property type="protein sequence ID" value="NWW53673.1"/>
    <property type="molecule type" value="Genomic_DNA"/>
</dbReference>
<dbReference type="GO" id="GO:0005829">
    <property type="term" value="C:cytosol"/>
    <property type="evidence" value="ECO:0007669"/>
    <property type="project" value="TreeGrafter"/>
</dbReference>
<dbReference type="Proteomes" id="UP000565207">
    <property type="component" value="Unassembled WGS sequence"/>
</dbReference>
<organism evidence="7 8">
    <name type="scientific">Pedionomus torquatus</name>
    <name type="common">Plains-wanderer</name>
    <dbReference type="NCBI Taxonomy" id="227192"/>
    <lineage>
        <taxon>Eukaryota</taxon>
        <taxon>Metazoa</taxon>
        <taxon>Chordata</taxon>
        <taxon>Craniata</taxon>
        <taxon>Vertebrata</taxon>
        <taxon>Euteleostomi</taxon>
        <taxon>Archelosauria</taxon>
        <taxon>Archosauria</taxon>
        <taxon>Dinosauria</taxon>
        <taxon>Saurischia</taxon>
        <taxon>Theropoda</taxon>
        <taxon>Coelurosauria</taxon>
        <taxon>Aves</taxon>
        <taxon>Neognathae</taxon>
        <taxon>Neoaves</taxon>
        <taxon>Charadriiformes</taxon>
        <taxon>Pedionomidae</taxon>
        <taxon>Pedionomus</taxon>
    </lineage>
</organism>
<evidence type="ECO:0000313" key="7">
    <source>
        <dbReference type="EMBL" id="NWW53673.1"/>
    </source>
</evidence>
<dbReference type="SUPFAM" id="SSF52374">
    <property type="entry name" value="Nucleotidylyl transferase"/>
    <property type="match status" value="1"/>
</dbReference>
<dbReference type="PANTHER" id="PTHR45765">
    <property type="entry name" value="METHIONINE--TRNA LIGASE"/>
    <property type="match status" value="1"/>
</dbReference>
<keyword evidence="4" id="KW-0648">Protein biosynthesis</keyword>
<dbReference type="InterPro" id="IPR023458">
    <property type="entry name" value="Met-tRNA_ligase_1"/>
</dbReference>
<evidence type="ECO:0000259" key="6">
    <source>
        <dbReference type="Pfam" id="PF09334"/>
    </source>
</evidence>
<dbReference type="GO" id="GO:0006431">
    <property type="term" value="P:methionyl-tRNA aminoacylation"/>
    <property type="evidence" value="ECO:0007669"/>
    <property type="project" value="TreeGrafter"/>
</dbReference>
<evidence type="ECO:0000256" key="2">
    <source>
        <dbReference type="ARBA" id="ARBA00022741"/>
    </source>
</evidence>
<keyword evidence="2" id="KW-0547">Nucleotide-binding</keyword>
<evidence type="ECO:0000256" key="1">
    <source>
        <dbReference type="ARBA" id="ARBA00022598"/>
    </source>
</evidence>
<dbReference type="InterPro" id="IPR009080">
    <property type="entry name" value="tRNAsynth_Ia_anticodon-bd"/>
</dbReference>
<dbReference type="GO" id="GO:0005524">
    <property type="term" value="F:ATP binding"/>
    <property type="evidence" value="ECO:0007669"/>
    <property type="project" value="UniProtKB-KW"/>
</dbReference>
<dbReference type="Gene3D" id="3.40.50.620">
    <property type="entry name" value="HUPs"/>
    <property type="match status" value="1"/>
</dbReference>
<name>A0A7K6NX90_PEDTO</name>
<evidence type="ECO:0000256" key="4">
    <source>
        <dbReference type="ARBA" id="ARBA00022917"/>
    </source>
</evidence>
<sequence length="140" mass="15707">GKFSKSRGVGVFGDMAKDTGIPADIWRFYLLYLRPEGQDSVFSWSDLMLKNNSELLNNLGNFINRFWNTPAVAGAPFCPEALLLTPASAFVSRAGMFVCKFFGGTVPNMVLTADDKRLLARVTVELRQYHQLLEKVRWVA</sequence>
<dbReference type="AlphaFoldDB" id="A0A7K6NX90"/>
<dbReference type="InterPro" id="IPR015413">
    <property type="entry name" value="Methionyl/Leucyl_tRNA_Synth"/>
</dbReference>
<feature type="non-terminal residue" evidence="7">
    <location>
        <position position="1"/>
    </location>
</feature>
<dbReference type="GO" id="GO:0017101">
    <property type="term" value="C:aminoacyl-tRNA synthetase multienzyme complex"/>
    <property type="evidence" value="ECO:0007669"/>
    <property type="project" value="TreeGrafter"/>
</dbReference>
<evidence type="ECO:0000313" key="8">
    <source>
        <dbReference type="Proteomes" id="UP000565207"/>
    </source>
</evidence>
<accession>A0A7K6NX90</accession>
<proteinExistence type="predicted"/>
<dbReference type="PANTHER" id="PTHR45765:SF1">
    <property type="entry name" value="METHIONINE--TRNA LIGASE, CYTOPLASMIC"/>
    <property type="match status" value="1"/>
</dbReference>
<dbReference type="InterPro" id="IPR014729">
    <property type="entry name" value="Rossmann-like_a/b/a_fold"/>
</dbReference>
<feature type="domain" description="Methionyl/Leucyl tRNA synthetase" evidence="6">
    <location>
        <begin position="2"/>
        <end position="66"/>
    </location>
</feature>
<keyword evidence="5" id="KW-0030">Aminoacyl-tRNA synthetase</keyword>
<dbReference type="SUPFAM" id="SSF47323">
    <property type="entry name" value="Anticodon-binding domain of a subclass of class I aminoacyl-tRNA synthetases"/>
    <property type="match status" value="1"/>
</dbReference>
<protein>
    <submittedName>
        <fullName evidence="7">SYMC protein</fullName>
    </submittedName>
</protein>
<dbReference type="Pfam" id="PF09334">
    <property type="entry name" value="tRNA-synt_1g"/>
    <property type="match status" value="1"/>
</dbReference>
<dbReference type="GO" id="GO:0004825">
    <property type="term" value="F:methionine-tRNA ligase activity"/>
    <property type="evidence" value="ECO:0007669"/>
    <property type="project" value="InterPro"/>
</dbReference>
<comment type="caution">
    <text evidence="7">The sequence shown here is derived from an EMBL/GenBank/DDBJ whole genome shotgun (WGS) entry which is preliminary data.</text>
</comment>
<gene>
    <name evidence="7" type="primary">Mars_1</name>
    <name evidence="7" type="ORF">PEDTOR_R14860</name>
</gene>